<evidence type="ECO:0008006" key="4">
    <source>
        <dbReference type="Google" id="ProtNLM"/>
    </source>
</evidence>
<organism evidence="2 3">
    <name type="scientific">Methylocella tundrae</name>
    <dbReference type="NCBI Taxonomy" id="227605"/>
    <lineage>
        <taxon>Bacteria</taxon>
        <taxon>Pseudomonadati</taxon>
        <taxon>Pseudomonadota</taxon>
        <taxon>Alphaproteobacteria</taxon>
        <taxon>Hyphomicrobiales</taxon>
        <taxon>Beijerinckiaceae</taxon>
        <taxon>Methylocella</taxon>
    </lineage>
</organism>
<evidence type="ECO:0000256" key="1">
    <source>
        <dbReference type="SAM" id="SignalP"/>
    </source>
</evidence>
<reference evidence="2 3" key="1">
    <citation type="submission" date="2019-03" db="EMBL/GenBank/DDBJ databases">
        <authorList>
            <person name="Kox A.R. M."/>
        </authorList>
    </citation>
    <scope>NUCLEOTIDE SEQUENCE [LARGE SCALE GENOMIC DNA]</scope>
    <source>
        <strain evidence="2">MTUNDRAET4 annotated genome</strain>
    </source>
</reference>
<name>A0A4U8YWW5_METTU</name>
<protein>
    <recommendedName>
        <fullName evidence="4">DUF1223 domain-containing protein</fullName>
    </recommendedName>
</protein>
<dbReference type="EMBL" id="LR536450">
    <property type="protein sequence ID" value="VFU07460.1"/>
    <property type="molecule type" value="Genomic_DNA"/>
</dbReference>
<dbReference type="AlphaFoldDB" id="A0A4U8YWW5"/>
<feature type="signal peptide" evidence="1">
    <location>
        <begin position="1"/>
        <end position="35"/>
    </location>
</feature>
<gene>
    <name evidence="2" type="ORF">MTUNDRAET4_0567</name>
</gene>
<dbReference type="Pfam" id="PF06764">
    <property type="entry name" value="DUF1223"/>
    <property type="match status" value="1"/>
</dbReference>
<evidence type="ECO:0000313" key="3">
    <source>
        <dbReference type="Proteomes" id="UP000294360"/>
    </source>
</evidence>
<feature type="chain" id="PRO_5020435180" description="DUF1223 domain-containing protein" evidence="1">
    <location>
        <begin position="36"/>
        <end position="257"/>
    </location>
</feature>
<proteinExistence type="predicted"/>
<dbReference type="InterPro" id="IPR010634">
    <property type="entry name" value="DUF1223"/>
</dbReference>
<dbReference type="PANTHER" id="PTHR36057">
    <property type="match status" value="1"/>
</dbReference>
<sequence>MGLFRGFPLISCSGALSRIILRAALIVTACCSAEAASNNAVALNSVLELFTSQGCSSCPPADALLATLARKPDVIAVSFAVDYWDYIGWKDTLAAPAFAARQKAYAAAHGEQHVYTPEIVVNGLAGVVGSDRQEIEEAVRASKGREGALTLPMRLSHSNGAIVIEVGEGEGGPAEVVALRVVRSKVVHIGRGENAGRSVTYTNVVRAIDKLGDWTGSTATFRLPETGEEGEGYVVLLQKGPLEKPGVILGAAKTAGL</sequence>
<dbReference type="PANTHER" id="PTHR36057:SF1">
    <property type="entry name" value="LIPOPROTEIN LIPID ATTACHMENT SITE-LIKE PROTEIN, PUTATIVE (DUF1223)-RELATED"/>
    <property type="match status" value="1"/>
</dbReference>
<dbReference type="InterPro" id="IPR036249">
    <property type="entry name" value="Thioredoxin-like_sf"/>
</dbReference>
<dbReference type="KEGG" id="mtun:MTUNDRAET4_0567"/>
<dbReference type="Proteomes" id="UP000294360">
    <property type="component" value="Chromosome"/>
</dbReference>
<accession>A0A4U8YWW5</accession>
<keyword evidence="1" id="KW-0732">Signal</keyword>
<dbReference type="SUPFAM" id="SSF52833">
    <property type="entry name" value="Thioredoxin-like"/>
    <property type="match status" value="1"/>
</dbReference>
<evidence type="ECO:0000313" key="2">
    <source>
        <dbReference type="EMBL" id="VFU07460.1"/>
    </source>
</evidence>